<dbReference type="EC" id="2.1.1.228" evidence="10"/>
<dbReference type="CDD" id="cd02440">
    <property type="entry name" value="AdoMet_MTases"/>
    <property type="match status" value="1"/>
</dbReference>
<evidence type="ECO:0000256" key="5">
    <source>
        <dbReference type="ARBA" id="ARBA00022691"/>
    </source>
</evidence>
<protein>
    <recommendedName>
        <fullName evidence="10">tRNA (guanine(37)-N1)-methyltransferase</fullName>
        <ecNumber evidence="10">2.1.1.228</ecNumber>
    </recommendedName>
    <alternativeName>
        <fullName evidence="10">M1G-methyltransferase</fullName>
    </alternativeName>
    <alternativeName>
        <fullName evidence="10">tRNA [GM37] methyltransferase</fullName>
    </alternativeName>
    <alternativeName>
        <fullName evidence="10">tRNA methyltransferase 5</fullName>
    </alternativeName>
</protein>
<evidence type="ECO:0000256" key="10">
    <source>
        <dbReference type="HAMAP-Rule" id="MF_03152"/>
    </source>
</evidence>
<dbReference type="GO" id="GO:0070901">
    <property type="term" value="P:mitochondrial tRNA methylation"/>
    <property type="evidence" value="ECO:0007669"/>
    <property type="project" value="UniProtKB-ARBA"/>
</dbReference>
<accession>A0A166S0P8</accession>
<sequence length="455" mass="50798">MASLDASPPINRWMKDTLVRDAFHKELTVLAARVPPAKTGSMLKAKAMKAAIIDLPKIKSVVPDPANPQGDRLLLLRVANEADLAPEAQDYLKAESAEFTTYKLELDYDYWGADDILHSILPEELCEGSPSGFAMTGHLAHMNLNADYLPYKHIIGQVVMDKNKKIKTVVNKLDSIHTTFRFFKMELIAGEPDYIVQHHESDCRFTFDFTEVYWNSRLHTEHDRLVTLFKPEDVVADVFAGVGPFAVPAAKKGCAVFANDLNPNSAKYLAQNVEDNKVASNVRVTCEDGRDYIKAVVLRSLDDPFPGYAGPRLSSRDQQRQRRRAAESGTTSQLPPDATAPSTPPRARISHFVMNLPDSAITFLDAFRGILAPSSLSGKDVSEVYDIMPMVHCHCFTRELDVDKAEADIRQRVEAQLGHTLGEETLFHLVRSVAPNKEMYCISFRLPHEVAFSTK</sequence>
<comment type="subunit">
    <text evidence="10">Monomer.</text>
</comment>
<dbReference type="AlphaFoldDB" id="A0A166S0P8"/>
<dbReference type="InterPro" id="IPR030382">
    <property type="entry name" value="MeTrfase_TRM5/TYW2"/>
</dbReference>
<evidence type="ECO:0000256" key="4">
    <source>
        <dbReference type="ARBA" id="ARBA00022679"/>
    </source>
</evidence>
<evidence type="ECO:0000256" key="2">
    <source>
        <dbReference type="ARBA" id="ARBA00022490"/>
    </source>
</evidence>
<feature type="binding site" evidence="10">
    <location>
        <position position="222"/>
    </location>
    <ligand>
        <name>S-adenosyl-L-methionine</name>
        <dbReference type="ChEBI" id="CHEBI:59789"/>
    </ligand>
</feature>
<keyword evidence="5 10" id="KW-0949">S-adenosyl-L-methionine</keyword>
<keyword evidence="6 10" id="KW-0819">tRNA processing</keyword>
<dbReference type="FunFam" id="3.30.300.110:FF:000001">
    <property type="entry name" value="tRNA (guanine(37)-N1)-methyltransferase"/>
    <property type="match status" value="1"/>
</dbReference>
<dbReference type="GO" id="GO:0052906">
    <property type="term" value="F:tRNA (guanine(37)-N1)-methyltransferase activity"/>
    <property type="evidence" value="ECO:0007669"/>
    <property type="project" value="UniProtKB-UniRule"/>
</dbReference>
<dbReference type="PROSITE" id="PS51684">
    <property type="entry name" value="SAM_MT_TRM5_TYW2"/>
    <property type="match status" value="1"/>
</dbReference>
<keyword evidence="7 10" id="KW-0496">Mitochondrion</keyword>
<evidence type="ECO:0000313" key="14">
    <source>
        <dbReference type="Proteomes" id="UP000076532"/>
    </source>
</evidence>
<feature type="binding site" evidence="10">
    <location>
        <begin position="260"/>
        <end position="261"/>
    </location>
    <ligand>
        <name>S-adenosyl-L-methionine</name>
        <dbReference type="ChEBI" id="CHEBI:59789"/>
    </ligand>
</feature>
<dbReference type="Gene3D" id="3.40.50.150">
    <property type="entry name" value="Vaccinia Virus protein VP39"/>
    <property type="match status" value="1"/>
</dbReference>
<keyword evidence="4 10" id="KW-0808">Transferase</keyword>
<comment type="subcellular location">
    <subcellularLocation>
        <location evidence="10">Mitochondrion matrix</location>
    </subcellularLocation>
    <subcellularLocation>
        <location evidence="10">Nucleus</location>
    </subcellularLocation>
    <subcellularLocation>
        <location evidence="10">Cytoplasm</location>
    </subcellularLocation>
    <text evidence="10">Predominantly in the mitochondria and in the nucleus.</text>
</comment>
<dbReference type="Pfam" id="PF02475">
    <property type="entry name" value="TRM5-TYW2_MTfase"/>
    <property type="match status" value="1"/>
</dbReference>
<dbReference type="InterPro" id="IPR056744">
    <property type="entry name" value="TRM5/TYW2-like_N"/>
</dbReference>
<keyword evidence="8 10" id="KW-0539">Nucleus</keyword>
<name>A0A166S0P8_9AGAM</name>
<comment type="similarity">
    <text evidence="10">Belongs to the TRM5 / TYW2 family.</text>
</comment>
<evidence type="ECO:0000256" key="9">
    <source>
        <dbReference type="ARBA" id="ARBA00047783"/>
    </source>
</evidence>
<dbReference type="InterPro" id="IPR056743">
    <property type="entry name" value="TRM5-TYW2-like_MTfase"/>
</dbReference>
<dbReference type="HAMAP" id="MF_03152">
    <property type="entry name" value="TRM5"/>
    <property type="match status" value="1"/>
</dbReference>
<dbReference type="GO" id="GO:0002939">
    <property type="term" value="P:tRNA N1-guanine methylation"/>
    <property type="evidence" value="ECO:0007669"/>
    <property type="project" value="TreeGrafter"/>
</dbReference>
<dbReference type="PANTHER" id="PTHR23245">
    <property type="entry name" value="TRNA METHYLTRANSFERASE"/>
    <property type="match status" value="1"/>
</dbReference>
<dbReference type="InterPro" id="IPR029063">
    <property type="entry name" value="SAM-dependent_MTases_sf"/>
</dbReference>
<keyword evidence="2 10" id="KW-0963">Cytoplasm</keyword>
<dbReference type="STRING" id="436010.A0A166S0P8"/>
<evidence type="ECO:0000259" key="12">
    <source>
        <dbReference type="PROSITE" id="PS51684"/>
    </source>
</evidence>
<dbReference type="Gene3D" id="3.30.300.110">
    <property type="entry name" value="Met-10+ protein-like domains"/>
    <property type="match status" value="1"/>
</dbReference>
<dbReference type="SUPFAM" id="SSF53335">
    <property type="entry name" value="S-adenosyl-L-methionine-dependent methyltransferases"/>
    <property type="match status" value="1"/>
</dbReference>
<feature type="binding site" evidence="10">
    <location>
        <begin position="288"/>
        <end position="289"/>
    </location>
    <ligand>
        <name>S-adenosyl-L-methionine</name>
        <dbReference type="ChEBI" id="CHEBI:59789"/>
    </ligand>
</feature>
<dbReference type="Proteomes" id="UP000076532">
    <property type="component" value="Unassembled WGS sequence"/>
</dbReference>
<keyword evidence="3 10" id="KW-0489">Methyltransferase</keyword>
<feature type="region of interest" description="Disordered" evidence="11">
    <location>
        <begin position="308"/>
        <end position="345"/>
    </location>
</feature>
<dbReference type="InterPro" id="IPR025792">
    <property type="entry name" value="tRNA_Gua_MeTrfase_euk"/>
</dbReference>
<dbReference type="PANTHER" id="PTHR23245:SF36">
    <property type="entry name" value="TRNA (GUANINE(37)-N1)-METHYLTRANSFERASE"/>
    <property type="match status" value="1"/>
</dbReference>
<proteinExistence type="inferred from homology"/>
<comment type="catalytic activity">
    <reaction evidence="9 10">
        <text>guanosine(37) in tRNA + S-adenosyl-L-methionine = N(1)-methylguanosine(37) in tRNA + S-adenosyl-L-homocysteine + H(+)</text>
        <dbReference type="Rhea" id="RHEA:36899"/>
        <dbReference type="Rhea" id="RHEA-COMP:10145"/>
        <dbReference type="Rhea" id="RHEA-COMP:10147"/>
        <dbReference type="ChEBI" id="CHEBI:15378"/>
        <dbReference type="ChEBI" id="CHEBI:57856"/>
        <dbReference type="ChEBI" id="CHEBI:59789"/>
        <dbReference type="ChEBI" id="CHEBI:73542"/>
        <dbReference type="ChEBI" id="CHEBI:74269"/>
        <dbReference type="EC" id="2.1.1.228"/>
    </reaction>
</comment>
<evidence type="ECO:0000256" key="6">
    <source>
        <dbReference type="ARBA" id="ARBA00022694"/>
    </source>
</evidence>
<dbReference type="GO" id="GO:0005634">
    <property type="term" value="C:nucleus"/>
    <property type="evidence" value="ECO:0007669"/>
    <property type="project" value="UniProtKB-SubCell"/>
</dbReference>
<feature type="binding site" evidence="10">
    <location>
        <position position="355"/>
    </location>
    <ligand>
        <name>S-adenosyl-L-methionine</name>
        <dbReference type="ChEBI" id="CHEBI:59789"/>
    </ligand>
</feature>
<organism evidence="13 14">
    <name type="scientific">Athelia psychrophila</name>
    <dbReference type="NCBI Taxonomy" id="1759441"/>
    <lineage>
        <taxon>Eukaryota</taxon>
        <taxon>Fungi</taxon>
        <taxon>Dikarya</taxon>
        <taxon>Basidiomycota</taxon>
        <taxon>Agaricomycotina</taxon>
        <taxon>Agaricomycetes</taxon>
        <taxon>Agaricomycetidae</taxon>
        <taxon>Atheliales</taxon>
        <taxon>Atheliaceae</taxon>
        <taxon>Athelia</taxon>
    </lineage>
</organism>
<evidence type="ECO:0000256" key="1">
    <source>
        <dbReference type="ARBA" id="ARBA00009775"/>
    </source>
</evidence>
<evidence type="ECO:0000256" key="3">
    <source>
        <dbReference type="ARBA" id="ARBA00022603"/>
    </source>
</evidence>
<feature type="compositionally biased region" description="Basic and acidic residues" evidence="11">
    <location>
        <begin position="314"/>
        <end position="326"/>
    </location>
</feature>
<dbReference type="EMBL" id="KV417501">
    <property type="protein sequence ID" value="KZP28882.1"/>
    <property type="molecule type" value="Genomic_DNA"/>
</dbReference>
<dbReference type="Pfam" id="PF25133">
    <property type="entry name" value="TYW2_N_2"/>
    <property type="match status" value="1"/>
</dbReference>
<evidence type="ECO:0000256" key="7">
    <source>
        <dbReference type="ARBA" id="ARBA00023128"/>
    </source>
</evidence>
<evidence type="ECO:0000256" key="11">
    <source>
        <dbReference type="SAM" id="MobiDB-lite"/>
    </source>
</evidence>
<feature type="domain" description="SAM-dependent methyltransferase TRM5/TYW2-type" evidence="12">
    <location>
        <begin position="133"/>
        <end position="448"/>
    </location>
</feature>
<evidence type="ECO:0000313" key="13">
    <source>
        <dbReference type="EMBL" id="KZP28882.1"/>
    </source>
</evidence>
<dbReference type="GO" id="GO:0005759">
    <property type="term" value="C:mitochondrial matrix"/>
    <property type="evidence" value="ECO:0007669"/>
    <property type="project" value="UniProtKB-SubCell"/>
</dbReference>
<gene>
    <name evidence="10" type="primary">TRM5</name>
    <name evidence="13" type="ORF">FIBSPDRAFT_908488</name>
</gene>
<dbReference type="OrthoDB" id="408788at2759"/>
<comment type="function">
    <text evidence="10">Specifically methylates the N1 position of guanosine-37 in various cytoplasmic and mitochondrial tRNAs. Methylation is not dependent on the nature of the nucleoside 5' of the target nucleoside. This is the first step in the biosynthesis of wybutosine (yW), a modified base adjacent to the anticodon of tRNAs and required for accurate decoding.</text>
</comment>
<keyword evidence="14" id="KW-1185">Reference proteome</keyword>
<comment type="similarity">
    <text evidence="1">Belongs to the class I-like SAM-binding methyltransferase superfamily. TRM5/TYW2 family.</text>
</comment>
<reference evidence="13 14" key="1">
    <citation type="journal article" date="2016" name="Mol. Biol. Evol.">
        <title>Comparative Genomics of Early-Diverging Mushroom-Forming Fungi Provides Insights into the Origins of Lignocellulose Decay Capabilities.</title>
        <authorList>
            <person name="Nagy L.G."/>
            <person name="Riley R."/>
            <person name="Tritt A."/>
            <person name="Adam C."/>
            <person name="Daum C."/>
            <person name="Floudas D."/>
            <person name="Sun H."/>
            <person name="Yadav J.S."/>
            <person name="Pangilinan J."/>
            <person name="Larsson K.H."/>
            <person name="Matsuura K."/>
            <person name="Barry K."/>
            <person name="Labutti K."/>
            <person name="Kuo R."/>
            <person name="Ohm R.A."/>
            <person name="Bhattacharya S.S."/>
            <person name="Shirouzu T."/>
            <person name="Yoshinaga Y."/>
            <person name="Martin F.M."/>
            <person name="Grigoriev I.V."/>
            <person name="Hibbett D.S."/>
        </authorList>
    </citation>
    <scope>NUCLEOTIDE SEQUENCE [LARGE SCALE GENOMIC DNA]</scope>
    <source>
        <strain evidence="13 14">CBS 109695</strain>
    </source>
</reference>
<evidence type="ECO:0000256" key="8">
    <source>
        <dbReference type="ARBA" id="ARBA00023242"/>
    </source>
</evidence>